<keyword evidence="2" id="KW-0413">Isomerase</keyword>
<dbReference type="AlphaFoldDB" id="A0A5C1AHV4"/>
<proteinExistence type="predicted"/>
<reference evidence="3" key="1">
    <citation type="submission" date="2019-08" db="EMBL/GenBank/DDBJ databases">
        <title>Limnoglobus roseus gen. nov., sp. nov., a novel freshwater planctomycete with a giant genome from the family Gemmataceae.</title>
        <authorList>
            <person name="Kulichevskaya I.S."/>
            <person name="Naumoff D.G."/>
            <person name="Miroshnikov K."/>
            <person name="Ivanova A."/>
            <person name="Philippov D.A."/>
            <person name="Hakobyan A."/>
            <person name="Rijpstra I.C."/>
            <person name="Sinninghe Damste J.S."/>
            <person name="Liesack W."/>
            <person name="Dedysh S.N."/>
        </authorList>
    </citation>
    <scope>NUCLEOTIDE SEQUENCE [LARGE SCALE GENOMIC DNA]</scope>
    <source>
        <strain evidence="3">PX52</strain>
    </source>
</reference>
<gene>
    <name evidence="2" type="ORF">PX52LOC_05241</name>
</gene>
<protein>
    <submittedName>
        <fullName evidence="2">Sugar phosphate isomerase/epimerase</fullName>
    </submittedName>
</protein>
<dbReference type="RefSeq" id="WP_149112749.1">
    <property type="nucleotide sequence ID" value="NZ_CP042425.1"/>
</dbReference>
<name>A0A5C1AHV4_9BACT</name>
<organism evidence="2 3">
    <name type="scientific">Limnoglobus roseus</name>
    <dbReference type="NCBI Taxonomy" id="2598579"/>
    <lineage>
        <taxon>Bacteria</taxon>
        <taxon>Pseudomonadati</taxon>
        <taxon>Planctomycetota</taxon>
        <taxon>Planctomycetia</taxon>
        <taxon>Gemmatales</taxon>
        <taxon>Gemmataceae</taxon>
        <taxon>Limnoglobus</taxon>
    </lineage>
</organism>
<evidence type="ECO:0000259" key="1">
    <source>
        <dbReference type="Pfam" id="PF01261"/>
    </source>
</evidence>
<dbReference type="InterPro" id="IPR013022">
    <property type="entry name" value="Xyl_isomerase-like_TIM-brl"/>
</dbReference>
<dbReference type="InterPro" id="IPR050312">
    <property type="entry name" value="IolE/XylAMocC-like"/>
</dbReference>
<sequence length="280" mass="31384">MFTLSAFADEISSDPREQIAVLKASNIRHIEFRSIYKTNCLALTGEQIDHFKSLIDGEGVALSALGSPIGKVAIDSPFEEHLDKFKRAMELCHELCTPNMRVFSYYPPANFDGNWAPYRDEVIRRMRVKAEIASKEKIKLFHENEHKIFGDSPERVADLMKSVNHPALRSAYDAANWVFCGYDPVQGWELTKQYVEHFHIKDWKGSGEHEHTGRIPGTGDGNIAHSIKDAVQRSYDGFAVMEPHLRGGGPTGGMTGPDLFPLAVEAFRHILHACGGAERF</sequence>
<dbReference type="Pfam" id="PF01261">
    <property type="entry name" value="AP_endonuc_2"/>
    <property type="match status" value="1"/>
</dbReference>
<evidence type="ECO:0000313" key="3">
    <source>
        <dbReference type="Proteomes" id="UP000324974"/>
    </source>
</evidence>
<dbReference type="PANTHER" id="PTHR12110">
    <property type="entry name" value="HYDROXYPYRUVATE ISOMERASE"/>
    <property type="match status" value="1"/>
</dbReference>
<dbReference type="InterPro" id="IPR036237">
    <property type="entry name" value="Xyl_isomerase-like_sf"/>
</dbReference>
<feature type="domain" description="Xylose isomerase-like TIM barrel" evidence="1">
    <location>
        <begin position="39"/>
        <end position="246"/>
    </location>
</feature>
<dbReference type="OrthoDB" id="9815124at2"/>
<dbReference type="KEGG" id="lrs:PX52LOC_05241"/>
<dbReference type="EMBL" id="CP042425">
    <property type="protein sequence ID" value="QEL18225.1"/>
    <property type="molecule type" value="Genomic_DNA"/>
</dbReference>
<accession>A0A5C1AHV4</accession>
<keyword evidence="3" id="KW-1185">Reference proteome</keyword>
<dbReference type="GO" id="GO:0016853">
    <property type="term" value="F:isomerase activity"/>
    <property type="evidence" value="ECO:0007669"/>
    <property type="project" value="UniProtKB-KW"/>
</dbReference>
<dbReference type="SUPFAM" id="SSF51658">
    <property type="entry name" value="Xylose isomerase-like"/>
    <property type="match status" value="1"/>
</dbReference>
<dbReference type="PANTHER" id="PTHR12110:SF53">
    <property type="entry name" value="BLR5974 PROTEIN"/>
    <property type="match status" value="1"/>
</dbReference>
<dbReference type="Proteomes" id="UP000324974">
    <property type="component" value="Chromosome"/>
</dbReference>
<evidence type="ECO:0000313" key="2">
    <source>
        <dbReference type="EMBL" id="QEL18225.1"/>
    </source>
</evidence>
<dbReference type="Gene3D" id="3.20.20.150">
    <property type="entry name" value="Divalent-metal-dependent TIM barrel enzymes"/>
    <property type="match status" value="1"/>
</dbReference>